<feature type="compositionally biased region" description="Polar residues" evidence="1">
    <location>
        <begin position="130"/>
        <end position="141"/>
    </location>
</feature>
<organism evidence="2 3">
    <name type="scientific">Ensete ventricosum</name>
    <name type="common">Abyssinian banana</name>
    <name type="synonym">Musa ensete</name>
    <dbReference type="NCBI Taxonomy" id="4639"/>
    <lineage>
        <taxon>Eukaryota</taxon>
        <taxon>Viridiplantae</taxon>
        <taxon>Streptophyta</taxon>
        <taxon>Embryophyta</taxon>
        <taxon>Tracheophyta</taxon>
        <taxon>Spermatophyta</taxon>
        <taxon>Magnoliopsida</taxon>
        <taxon>Liliopsida</taxon>
        <taxon>Zingiberales</taxon>
        <taxon>Musaceae</taxon>
        <taxon>Ensete</taxon>
    </lineage>
</organism>
<sequence>MAACSSGTAKWKLPEGKRKRPNQRYSFAAASDLQKQAKKLEGAKTGTARVDRRPGKRPLPPDEPEQKEGDQQQAVSHFAPSRADHDASAMVSALSHVISSTSSVLDTRGGEPAPTQQGIKLEAAGPGDTEATQVSEEQGMP</sequence>
<reference evidence="2 3" key="1">
    <citation type="journal article" date="2014" name="Agronomy (Basel)">
        <title>A Draft Genome Sequence for Ensete ventricosum, the Drought-Tolerant Tree Against Hunger.</title>
        <authorList>
            <person name="Harrison J."/>
            <person name="Moore K.A."/>
            <person name="Paszkiewicz K."/>
            <person name="Jones T."/>
            <person name="Grant M."/>
            <person name="Ambacheew D."/>
            <person name="Muzemil S."/>
            <person name="Studholme D.J."/>
        </authorList>
    </citation>
    <scope>NUCLEOTIDE SEQUENCE [LARGE SCALE GENOMIC DNA]</scope>
</reference>
<dbReference type="AlphaFoldDB" id="A0A426XC19"/>
<comment type="caution">
    <text evidence="2">The sequence shown here is derived from an EMBL/GenBank/DDBJ whole genome shotgun (WGS) entry which is preliminary data.</text>
</comment>
<evidence type="ECO:0000313" key="3">
    <source>
        <dbReference type="Proteomes" id="UP000287651"/>
    </source>
</evidence>
<name>A0A426XC19_ENSVE</name>
<dbReference type="Proteomes" id="UP000287651">
    <property type="component" value="Unassembled WGS sequence"/>
</dbReference>
<gene>
    <name evidence="2" type="ORF">B296_00041890</name>
</gene>
<protein>
    <submittedName>
        <fullName evidence="2">Uncharacterized protein</fullName>
    </submittedName>
</protein>
<feature type="region of interest" description="Disordered" evidence="1">
    <location>
        <begin position="1"/>
        <end position="141"/>
    </location>
</feature>
<dbReference type="EMBL" id="AMZH03022832">
    <property type="protein sequence ID" value="RRT36980.1"/>
    <property type="molecule type" value="Genomic_DNA"/>
</dbReference>
<proteinExistence type="predicted"/>
<evidence type="ECO:0000313" key="2">
    <source>
        <dbReference type="EMBL" id="RRT36980.1"/>
    </source>
</evidence>
<accession>A0A426XC19</accession>
<evidence type="ECO:0000256" key="1">
    <source>
        <dbReference type="SAM" id="MobiDB-lite"/>
    </source>
</evidence>